<feature type="domain" description="HTH arsR-type" evidence="1">
    <location>
        <begin position="14"/>
        <end position="59"/>
    </location>
</feature>
<dbReference type="InterPro" id="IPR036390">
    <property type="entry name" value="WH_DNA-bd_sf"/>
</dbReference>
<dbReference type="InterPro" id="IPR011991">
    <property type="entry name" value="ArsR-like_HTH"/>
</dbReference>
<dbReference type="InterPro" id="IPR001845">
    <property type="entry name" value="HTH_ArsR_DNA-bd_dom"/>
</dbReference>
<dbReference type="EMBL" id="JBHSDK010000018">
    <property type="protein sequence ID" value="MFC4336298.1"/>
    <property type="molecule type" value="Genomic_DNA"/>
</dbReference>
<dbReference type="InterPro" id="IPR050313">
    <property type="entry name" value="Carb_Metab_HTH_regulators"/>
</dbReference>
<proteinExistence type="predicted"/>
<sequence length="237" mass="25322">MVTRATSSHSTEGETRRRVSELLLERGHATVSELACALGISATATRRHLDAMEAEGQVESTRPKAAGRGRPAKHYRLSAGARQNFGHTYDNVALEALRWIRDREGDGAVQSFAESQVAMLEERCRQALEDCESDDPWHKAQALAGALSGEGYVATASTLAGGGQLCQHHCPVAGVAAEFPQLCEAETRVISKLLGVHVQRLATIANGDGVCTTYVPGPVPLPDPACRADKTQPTGQR</sequence>
<gene>
    <name evidence="2" type="ORF">ACFPET_13915</name>
</gene>
<reference evidence="3" key="1">
    <citation type="journal article" date="2019" name="Int. J. Syst. Evol. Microbiol.">
        <title>The Global Catalogue of Microorganisms (GCM) 10K type strain sequencing project: providing services to taxonomists for standard genome sequencing and annotation.</title>
        <authorList>
            <consortium name="The Broad Institute Genomics Platform"/>
            <consortium name="The Broad Institute Genome Sequencing Center for Infectious Disease"/>
            <person name="Wu L."/>
            <person name="Ma J."/>
        </authorList>
    </citation>
    <scope>NUCLEOTIDE SEQUENCE [LARGE SCALE GENOMIC DNA]</scope>
    <source>
        <strain evidence="3">IBRC-M 10908</strain>
    </source>
</reference>
<name>A0ABV8TZQ4_9ACTN</name>
<accession>A0ABV8TZQ4</accession>
<organism evidence="2 3">
    <name type="scientific">Salininema proteolyticum</name>
    <dbReference type="NCBI Taxonomy" id="1607685"/>
    <lineage>
        <taxon>Bacteria</taxon>
        <taxon>Bacillati</taxon>
        <taxon>Actinomycetota</taxon>
        <taxon>Actinomycetes</taxon>
        <taxon>Glycomycetales</taxon>
        <taxon>Glycomycetaceae</taxon>
        <taxon>Salininema</taxon>
    </lineage>
</organism>
<dbReference type="PANTHER" id="PTHR30363">
    <property type="entry name" value="HTH-TYPE TRANSCRIPTIONAL REGULATOR SRLR-RELATED"/>
    <property type="match status" value="1"/>
</dbReference>
<dbReference type="SUPFAM" id="SSF46785">
    <property type="entry name" value="Winged helix' DNA-binding domain"/>
    <property type="match status" value="1"/>
</dbReference>
<evidence type="ECO:0000313" key="2">
    <source>
        <dbReference type="EMBL" id="MFC4336298.1"/>
    </source>
</evidence>
<dbReference type="Pfam" id="PF01022">
    <property type="entry name" value="HTH_5"/>
    <property type="match status" value="1"/>
</dbReference>
<dbReference type="RefSeq" id="WP_380622076.1">
    <property type="nucleotide sequence ID" value="NZ_JBHSDK010000018.1"/>
</dbReference>
<dbReference type="InterPro" id="IPR036388">
    <property type="entry name" value="WH-like_DNA-bd_sf"/>
</dbReference>
<dbReference type="Proteomes" id="UP001595823">
    <property type="component" value="Unassembled WGS sequence"/>
</dbReference>
<evidence type="ECO:0000313" key="3">
    <source>
        <dbReference type="Proteomes" id="UP001595823"/>
    </source>
</evidence>
<dbReference type="Gene3D" id="1.10.10.10">
    <property type="entry name" value="Winged helix-like DNA-binding domain superfamily/Winged helix DNA-binding domain"/>
    <property type="match status" value="1"/>
</dbReference>
<comment type="caution">
    <text evidence="2">The sequence shown here is derived from an EMBL/GenBank/DDBJ whole genome shotgun (WGS) entry which is preliminary data.</text>
</comment>
<protein>
    <submittedName>
        <fullName evidence="2">Helix-turn-helix transcriptional regulator</fullName>
    </submittedName>
</protein>
<dbReference type="CDD" id="cd00090">
    <property type="entry name" value="HTH_ARSR"/>
    <property type="match status" value="1"/>
</dbReference>
<dbReference type="PANTHER" id="PTHR30363:SF28">
    <property type="entry name" value="TRANSCRIPTIONAL REGULATORY PROTEIN-RELATED"/>
    <property type="match status" value="1"/>
</dbReference>
<evidence type="ECO:0000259" key="1">
    <source>
        <dbReference type="Pfam" id="PF01022"/>
    </source>
</evidence>
<keyword evidence="3" id="KW-1185">Reference proteome</keyword>